<evidence type="ECO:0000256" key="1">
    <source>
        <dbReference type="ARBA" id="ARBA00010617"/>
    </source>
</evidence>
<comment type="caution">
    <text evidence="4">The sequence shown here is derived from an EMBL/GenBank/DDBJ whole genome shotgun (WGS) entry which is preliminary data.</text>
</comment>
<dbReference type="InterPro" id="IPR002401">
    <property type="entry name" value="Cyt_P450_E_grp-I"/>
</dbReference>
<dbReference type="PRINTS" id="PR00385">
    <property type="entry name" value="P450"/>
</dbReference>
<feature type="compositionally biased region" description="Basic residues" evidence="3">
    <location>
        <begin position="1"/>
        <end position="10"/>
    </location>
</feature>
<dbReference type="SUPFAM" id="SSF48264">
    <property type="entry name" value="Cytochrome P450"/>
    <property type="match status" value="1"/>
</dbReference>
<keyword evidence="5" id="KW-1185">Reference proteome</keyword>
<protein>
    <recommendedName>
        <fullName evidence="6">Geraniol 8-hydroxylase</fullName>
    </recommendedName>
</protein>
<sequence>MDLTHARRASLKLDPASEEGQKTGPRHTRPVLFAAGTDTTSSTIEWAMAEVLRNPQVLLKAKKELEQAISKGNPIEECDINRLPYLQAIIKETFRLHPVVPLLLPRRAGSDADLFGFKVPEGSQVLVNVWAIDVKGRDFGLIPFGAGRRICPGLPLASRMLHLMLGSLINSFDWELDGGMSPSEMNMEEKFGITLQMAEPLRAIPVLV</sequence>
<proteinExistence type="inferred from homology"/>
<feature type="region of interest" description="Disordered" evidence="3">
    <location>
        <begin position="1"/>
        <end position="29"/>
    </location>
</feature>
<accession>A0ABR2AR14</accession>
<dbReference type="EMBL" id="JBBPBM010000402">
    <property type="protein sequence ID" value="KAK8495830.1"/>
    <property type="molecule type" value="Genomic_DNA"/>
</dbReference>
<evidence type="ECO:0008006" key="6">
    <source>
        <dbReference type="Google" id="ProtNLM"/>
    </source>
</evidence>
<dbReference type="PROSITE" id="PS00086">
    <property type="entry name" value="CYTOCHROME_P450"/>
    <property type="match status" value="1"/>
</dbReference>
<evidence type="ECO:0000313" key="5">
    <source>
        <dbReference type="Proteomes" id="UP001472677"/>
    </source>
</evidence>
<keyword evidence="2" id="KW-0503">Monooxygenase</keyword>
<dbReference type="InterPro" id="IPR017972">
    <property type="entry name" value="Cyt_P450_CS"/>
</dbReference>
<dbReference type="PANTHER" id="PTHR47950">
    <property type="entry name" value="CYTOCHROME P450, FAMILY 76, SUBFAMILY C, POLYPEPTIDE 5-RELATED"/>
    <property type="match status" value="1"/>
</dbReference>
<comment type="similarity">
    <text evidence="1 2">Belongs to the cytochrome P450 family.</text>
</comment>
<reference evidence="4 5" key="1">
    <citation type="journal article" date="2024" name="G3 (Bethesda)">
        <title>Genome assembly of Hibiscus sabdariffa L. provides insights into metabolisms of medicinal natural products.</title>
        <authorList>
            <person name="Kim T."/>
        </authorList>
    </citation>
    <scope>NUCLEOTIDE SEQUENCE [LARGE SCALE GENOMIC DNA]</scope>
    <source>
        <strain evidence="4">TK-2024</strain>
        <tissue evidence="4">Old leaves</tissue>
    </source>
</reference>
<dbReference type="PRINTS" id="PR00463">
    <property type="entry name" value="EP450I"/>
</dbReference>
<evidence type="ECO:0000313" key="4">
    <source>
        <dbReference type="EMBL" id="KAK8495830.1"/>
    </source>
</evidence>
<keyword evidence="2" id="KW-0408">Iron</keyword>
<evidence type="ECO:0000256" key="3">
    <source>
        <dbReference type="SAM" id="MobiDB-lite"/>
    </source>
</evidence>
<dbReference type="Proteomes" id="UP001472677">
    <property type="component" value="Unassembled WGS sequence"/>
</dbReference>
<dbReference type="InterPro" id="IPR001128">
    <property type="entry name" value="Cyt_P450"/>
</dbReference>
<gene>
    <name evidence="4" type="ORF">V6N12_000695</name>
</gene>
<keyword evidence="2" id="KW-0560">Oxidoreductase</keyword>
<keyword evidence="2" id="KW-0349">Heme</keyword>
<organism evidence="4 5">
    <name type="scientific">Hibiscus sabdariffa</name>
    <name type="common">roselle</name>
    <dbReference type="NCBI Taxonomy" id="183260"/>
    <lineage>
        <taxon>Eukaryota</taxon>
        <taxon>Viridiplantae</taxon>
        <taxon>Streptophyta</taxon>
        <taxon>Embryophyta</taxon>
        <taxon>Tracheophyta</taxon>
        <taxon>Spermatophyta</taxon>
        <taxon>Magnoliopsida</taxon>
        <taxon>eudicotyledons</taxon>
        <taxon>Gunneridae</taxon>
        <taxon>Pentapetalae</taxon>
        <taxon>rosids</taxon>
        <taxon>malvids</taxon>
        <taxon>Malvales</taxon>
        <taxon>Malvaceae</taxon>
        <taxon>Malvoideae</taxon>
        <taxon>Hibiscus</taxon>
    </lineage>
</organism>
<dbReference type="PANTHER" id="PTHR47950:SF48">
    <property type="entry name" value="CYTOCHROME P450 FAMILY PROTEIN, EXPRESSED"/>
    <property type="match status" value="1"/>
</dbReference>
<dbReference type="InterPro" id="IPR036396">
    <property type="entry name" value="Cyt_P450_sf"/>
</dbReference>
<dbReference type="Pfam" id="PF00067">
    <property type="entry name" value="p450"/>
    <property type="match status" value="2"/>
</dbReference>
<dbReference type="Gene3D" id="1.10.630.10">
    <property type="entry name" value="Cytochrome P450"/>
    <property type="match status" value="1"/>
</dbReference>
<name>A0ABR2AR14_9ROSI</name>
<keyword evidence="2" id="KW-0479">Metal-binding</keyword>
<evidence type="ECO:0000256" key="2">
    <source>
        <dbReference type="RuleBase" id="RU000461"/>
    </source>
</evidence>